<dbReference type="CDD" id="cd03046">
    <property type="entry name" value="GST_N_GTT1_like"/>
    <property type="match status" value="1"/>
</dbReference>
<feature type="domain" description="GST N-terminal" evidence="1">
    <location>
        <begin position="1"/>
        <end position="78"/>
    </location>
</feature>
<proteinExistence type="predicted"/>
<dbReference type="PROSITE" id="PS50404">
    <property type="entry name" value="GST_NTER"/>
    <property type="match status" value="1"/>
</dbReference>
<dbReference type="InterPro" id="IPR040079">
    <property type="entry name" value="Glutathione_S-Trfase"/>
</dbReference>
<dbReference type="InterPro" id="IPR036249">
    <property type="entry name" value="Thioredoxin-like_sf"/>
</dbReference>
<dbReference type="CDD" id="cd03207">
    <property type="entry name" value="GST_C_8"/>
    <property type="match status" value="1"/>
</dbReference>
<dbReference type="AlphaFoldDB" id="A0A8J2YV38"/>
<protein>
    <submittedName>
        <fullName evidence="3">Glutathione S-transferase</fullName>
    </submittedName>
</protein>
<reference evidence="3" key="2">
    <citation type="submission" date="2020-09" db="EMBL/GenBank/DDBJ databases">
        <authorList>
            <person name="Sun Q."/>
            <person name="Zhou Y."/>
        </authorList>
    </citation>
    <scope>NUCLEOTIDE SEQUENCE</scope>
    <source>
        <strain evidence="3">CGMCC 1.15725</strain>
    </source>
</reference>
<dbReference type="SFLD" id="SFLDG00358">
    <property type="entry name" value="Main_(cytGST)"/>
    <property type="match status" value="1"/>
</dbReference>
<dbReference type="Pfam" id="PF13417">
    <property type="entry name" value="GST_N_3"/>
    <property type="match status" value="1"/>
</dbReference>
<dbReference type="EMBL" id="BMJQ01000009">
    <property type="protein sequence ID" value="GGF26621.1"/>
    <property type="molecule type" value="Genomic_DNA"/>
</dbReference>
<dbReference type="InterPro" id="IPR036282">
    <property type="entry name" value="Glutathione-S-Trfase_C_sf"/>
</dbReference>
<dbReference type="SUPFAM" id="SSF47616">
    <property type="entry name" value="GST C-terminal domain-like"/>
    <property type="match status" value="1"/>
</dbReference>
<name>A0A8J2YV38_9PROT</name>
<organism evidence="3 4">
    <name type="scientific">Aliidongia dinghuensis</name>
    <dbReference type="NCBI Taxonomy" id="1867774"/>
    <lineage>
        <taxon>Bacteria</taxon>
        <taxon>Pseudomonadati</taxon>
        <taxon>Pseudomonadota</taxon>
        <taxon>Alphaproteobacteria</taxon>
        <taxon>Rhodospirillales</taxon>
        <taxon>Dongiaceae</taxon>
        <taxon>Aliidongia</taxon>
    </lineage>
</organism>
<dbReference type="SFLD" id="SFLDS00019">
    <property type="entry name" value="Glutathione_Transferase_(cytos"/>
    <property type="match status" value="1"/>
</dbReference>
<sequence length="199" mass="22674">MSIILYELKSVRSARVRWTLLELDLPFESIEGREVFSHPGLRAIHPLAKVPAIRDDGRPLYESAAICNWLADSHPERGLIPAAGTWGRALHDQWVAFTLSELEAPLWHSARNTFLYPEAERVPAVFEQNDREAKRALGVFEAHLAGRTWLVEERFSVTDIFAGYALHWATRRELTAGLPHLEAYLDRLLARPHCPYGRS</sequence>
<dbReference type="PANTHER" id="PTHR44051:SF8">
    <property type="entry name" value="GLUTATHIONE S-TRANSFERASE GSTA"/>
    <property type="match status" value="1"/>
</dbReference>
<evidence type="ECO:0000313" key="3">
    <source>
        <dbReference type="EMBL" id="GGF26621.1"/>
    </source>
</evidence>
<evidence type="ECO:0000259" key="1">
    <source>
        <dbReference type="PROSITE" id="PS50404"/>
    </source>
</evidence>
<dbReference type="SFLD" id="SFLDG01150">
    <property type="entry name" value="Main.1:_Beta-like"/>
    <property type="match status" value="1"/>
</dbReference>
<dbReference type="InterPro" id="IPR004046">
    <property type="entry name" value="GST_C"/>
</dbReference>
<gene>
    <name evidence="3" type="ORF">GCM10011611_35830</name>
</gene>
<dbReference type="Proteomes" id="UP000646365">
    <property type="component" value="Unassembled WGS sequence"/>
</dbReference>
<keyword evidence="4" id="KW-1185">Reference proteome</keyword>
<dbReference type="RefSeq" id="WP_189048210.1">
    <property type="nucleotide sequence ID" value="NZ_BMJQ01000009.1"/>
</dbReference>
<feature type="domain" description="GST C-terminal" evidence="2">
    <location>
        <begin position="84"/>
        <end position="199"/>
    </location>
</feature>
<dbReference type="PANTHER" id="PTHR44051">
    <property type="entry name" value="GLUTATHIONE S-TRANSFERASE-RELATED"/>
    <property type="match status" value="1"/>
</dbReference>
<accession>A0A8J2YV38</accession>
<dbReference type="SUPFAM" id="SSF52833">
    <property type="entry name" value="Thioredoxin-like"/>
    <property type="match status" value="1"/>
</dbReference>
<dbReference type="InterPro" id="IPR004045">
    <property type="entry name" value="Glutathione_S-Trfase_N"/>
</dbReference>
<evidence type="ECO:0000313" key="4">
    <source>
        <dbReference type="Proteomes" id="UP000646365"/>
    </source>
</evidence>
<dbReference type="Gene3D" id="3.40.30.10">
    <property type="entry name" value="Glutaredoxin"/>
    <property type="match status" value="1"/>
</dbReference>
<dbReference type="Pfam" id="PF00043">
    <property type="entry name" value="GST_C"/>
    <property type="match status" value="1"/>
</dbReference>
<dbReference type="Gene3D" id="1.20.1050.10">
    <property type="match status" value="1"/>
</dbReference>
<dbReference type="PROSITE" id="PS50405">
    <property type="entry name" value="GST_CTER"/>
    <property type="match status" value="1"/>
</dbReference>
<dbReference type="InterPro" id="IPR010987">
    <property type="entry name" value="Glutathione-S-Trfase_C-like"/>
</dbReference>
<evidence type="ECO:0000259" key="2">
    <source>
        <dbReference type="PROSITE" id="PS50405"/>
    </source>
</evidence>
<comment type="caution">
    <text evidence="3">The sequence shown here is derived from an EMBL/GenBank/DDBJ whole genome shotgun (WGS) entry which is preliminary data.</text>
</comment>
<reference evidence="3" key="1">
    <citation type="journal article" date="2014" name="Int. J. Syst. Evol. Microbiol.">
        <title>Complete genome sequence of Corynebacterium casei LMG S-19264T (=DSM 44701T), isolated from a smear-ripened cheese.</title>
        <authorList>
            <consortium name="US DOE Joint Genome Institute (JGI-PGF)"/>
            <person name="Walter F."/>
            <person name="Albersmeier A."/>
            <person name="Kalinowski J."/>
            <person name="Ruckert C."/>
        </authorList>
    </citation>
    <scope>NUCLEOTIDE SEQUENCE</scope>
    <source>
        <strain evidence="3">CGMCC 1.15725</strain>
    </source>
</reference>